<keyword evidence="3" id="KW-0732">Signal</keyword>
<evidence type="ECO:0000313" key="4">
    <source>
        <dbReference type="EMBL" id="KAH8102711.1"/>
    </source>
</evidence>
<gene>
    <name evidence="4" type="ORF">BXZ70DRAFT_801790</name>
</gene>
<reference evidence="4" key="1">
    <citation type="journal article" date="2021" name="New Phytol.">
        <title>Evolutionary innovations through gain and loss of genes in the ectomycorrhizal Boletales.</title>
        <authorList>
            <person name="Wu G."/>
            <person name="Miyauchi S."/>
            <person name="Morin E."/>
            <person name="Kuo A."/>
            <person name="Drula E."/>
            <person name="Varga T."/>
            <person name="Kohler A."/>
            <person name="Feng B."/>
            <person name="Cao Y."/>
            <person name="Lipzen A."/>
            <person name="Daum C."/>
            <person name="Hundley H."/>
            <person name="Pangilinan J."/>
            <person name="Johnson J."/>
            <person name="Barry K."/>
            <person name="LaButti K."/>
            <person name="Ng V."/>
            <person name="Ahrendt S."/>
            <person name="Min B."/>
            <person name="Choi I.G."/>
            <person name="Park H."/>
            <person name="Plett J.M."/>
            <person name="Magnuson J."/>
            <person name="Spatafora J.W."/>
            <person name="Nagy L.G."/>
            <person name="Henrissat B."/>
            <person name="Grigoriev I.V."/>
            <person name="Yang Z.L."/>
            <person name="Xu J."/>
            <person name="Martin F.M."/>
        </authorList>
    </citation>
    <scope>NUCLEOTIDE SEQUENCE</scope>
    <source>
        <strain evidence="4">KKN 215</strain>
    </source>
</reference>
<feature type="transmembrane region" description="Helical" evidence="2">
    <location>
        <begin position="229"/>
        <end position="255"/>
    </location>
</feature>
<keyword evidence="5" id="KW-1185">Reference proteome</keyword>
<dbReference type="EMBL" id="JAEVFJ010000009">
    <property type="protein sequence ID" value="KAH8102711.1"/>
    <property type="molecule type" value="Genomic_DNA"/>
</dbReference>
<keyword evidence="2" id="KW-0812">Transmembrane</keyword>
<evidence type="ECO:0000256" key="3">
    <source>
        <dbReference type="SAM" id="SignalP"/>
    </source>
</evidence>
<name>A0A8K0UT26_9AGAR</name>
<evidence type="ECO:0000313" key="5">
    <source>
        <dbReference type="Proteomes" id="UP000813824"/>
    </source>
</evidence>
<dbReference type="Gene3D" id="2.60.120.260">
    <property type="entry name" value="Galactose-binding domain-like"/>
    <property type="match status" value="1"/>
</dbReference>
<accession>A0A8K0UT26</accession>
<organism evidence="4 5">
    <name type="scientific">Cristinia sonorae</name>
    <dbReference type="NCBI Taxonomy" id="1940300"/>
    <lineage>
        <taxon>Eukaryota</taxon>
        <taxon>Fungi</taxon>
        <taxon>Dikarya</taxon>
        <taxon>Basidiomycota</taxon>
        <taxon>Agaricomycotina</taxon>
        <taxon>Agaricomycetes</taxon>
        <taxon>Agaricomycetidae</taxon>
        <taxon>Agaricales</taxon>
        <taxon>Pleurotineae</taxon>
        <taxon>Stephanosporaceae</taxon>
        <taxon>Cristinia</taxon>
    </lineage>
</organism>
<sequence length="450" mass="49985">MAPIHQSLIALISAYLVKSVSGHVVNVTVDDQLGDERTGIKLNYFGHWNPGPGCGHCLVIPDSTRAHSGTWQDIAFKFAPPPTYFTFTFSGTAIYAYVILSSGRLTHAELSVDGSDPTLFIQSYDDPTTPFLYDIPAFSLEGLENKQHTITFRAGWSGSGTTITLFDYLVYTTDEPDTGSDAHPAVQDSPSVSLPQPTSSDAHGTDHRTLPRQTTASQKGGVQGQNYQLLHAAIGATVGGVLLVVVAIVLLSLYFRHRKQKHTRYDIEPYYEPPQPILDACDPKQPPLTFAMPAVEARVQLHRRSEPTFSLQPRRRSLRSPDQKRFPLRSSLPTTPTNPPSPLHQNDTIQVLNPVLASHMICETRPSRSDHVLPSTFPNPVISSVEIPNLGGKELARLRAEVKELRTQQHPLQRELHMMRMQINDLRDRDQEGLPEYTPPLRPLDSVHPL</sequence>
<feature type="region of interest" description="Disordered" evidence="1">
    <location>
        <begin position="177"/>
        <end position="219"/>
    </location>
</feature>
<evidence type="ECO:0000256" key="2">
    <source>
        <dbReference type="SAM" id="Phobius"/>
    </source>
</evidence>
<feature type="chain" id="PRO_5035437606" evidence="3">
    <location>
        <begin position="23"/>
        <end position="450"/>
    </location>
</feature>
<feature type="signal peptide" evidence="3">
    <location>
        <begin position="1"/>
        <end position="22"/>
    </location>
</feature>
<proteinExistence type="predicted"/>
<feature type="region of interest" description="Disordered" evidence="1">
    <location>
        <begin position="304"/>
        <end position="345"/>
    </location>
</feature>
<protein>
    <submittedName>
        <fullName evidence="4">Uncharacterized protein</fullName>
    </submittedName>
</protein>
<dbReference type="AlphaFoldDB" id="A0A8K0UT26"/>
<keyword evidence="2" id="KW-0472">Membrane</keyword>
<comment type="caution">
    <text evidence="4">The sequence shown here is derived from an EMBL/GenBank/DDBJ whole genome shotgun (WGS) entry which is preliminary data.</text>
</comment>
<feature type="compositionally biased region" description="Polar residues" evidence="1">
    <location>
        <begin position="188"/>
        <end position="202"/>
    </location>
</feature>
<evidence type="ECO:0000256" key="1">
    <source>
        <dbReference type="SAM" id="MobiDB-lite"/>
    </source>
</evidence>
<dbReference type="OrthoDB" id="2758521at2759"/>
<keyword evidence="2" id="KW-1133">Transmembrane helix</keyword>
<dbReference type="Proteomes" id="UP000813824">
    <property type="component" value="Unassembled WGS sequence"/>
</dbReference>
<feature type="region of interest" description="Disordered" evidence="1">
    <location>
        <begin position="429"/>
        <end position="450"/>
    </location>
</feature>